<feature type="domain" description="Response regulatory" evidence="7">
    <location>
        <begin position="6"/>
        <end position="121"/>
    </location>
</feature>
<evidence type="ECO:0000313" key="8">
    <source>
        <dbReference type="EMBL" id="MFG6206667.1"/>
    </source>
</evidence>
<evidence type="ECO:0000256" key="3">
    <source>
        <dbReference type="ARBA" id="ARBA00023125"/>
    </source>
</evidence>
<dbReference type="InterPro" id="IPR036388">
    <property type="entry name" value="WH-like_DNA-bd_sf"/>
</dbReference>
<dbReference type="PROSITE" id="PS00622">
    <property type="entry name" value="HTH_LUXR_1"/>
    <property type="match status" value="1"/>
</dbReference>
<evidence type="ECO:0000256" key="1">
    <source>
        <dbReference type="ARBA" id="ARBA00022553"/>
    </source>
</evidence>
<feature type="modified residue" description="4-aspartylphosphate" evidence="5">
    <location>
        <position position="56"/>
    </location>
</feature>
<dbReference type="InterPro" id="IPR016032">
    <property type="entry name" value="Sig_transdc_resp-reg_C-effctor"/>
</dbReference>
<dbReference type="EMBL" id="JBIEIL010000010">
    <property type="protein sequence ID" value="MFG6206667.1"/>
    <property type="molecule type" value="Genomic_DNA"/>
</dbReference>
<protein>
    <submittedName>
        <fullName evidence="8">Response regulator</fullName>
    </submittedName>
</protein>
<reference evidence="8 9" key="1">
    <citation type="submission" date="2024-10" db="EMBL/GenBank/DDBJ databases">
        <title>Whole genome of Pseudomonas sp Strain RB5.</title>
        <authorList>
            <person name="Selami N."/>
        </authorList>
    </citation>
    <scope>NUCLEOTIDE SEQUENCE [LARGE SCALE GENOMIC DNA]</scope>
    <source>
        <strain evidence="8 9">RB5</strain>
    </source>
</reference>
<dbReference type="InterPro" id="IPR039420">
    <property type="entry name" value="WalR-like"/>
</dbReference>
<dbReference type="PROSITE" id="PS50043">
    <property type="entry name" value="HTH_LUXR_2"/>
    <property type="match status" value="1"/>
</dbReference>
<dbReference type="InterPro" id="IPR058245">
    <property type="entry name" value="NreC/VraR/RcsB-like_REC"/>
</dbReference>
<dbReference type="PRINTS" id="PR00038">
    <property type="entry name" value="HTHLUXR"/>
</dbReference>
<keyword evidence="1 5" id="KW-0597">Phosphoprotein</keyword>
<dbReference type="SMART" id="SM00448">
    <property type="entry name" value="REC"/>
    <property type="match status" value="1"/>
</dbReference>
<dbReference type="Gene3D" id="3.40.50.2300">
    <property type="match status" value="1"/>
</dbReference>
<evidence type="ECO:0000259" key="6">
    <source>
        <dbReference type="PROSITE" id="PS50043"/>
    </source>
</evidence>
<dbReference type="InterPro" id="IPR001789">
    <property type="entry name" value="Sig_transdc_resp-reg_receiver"/>
</dbReference>
<feature type="domain" description="HTH luxR-type" evidence="6">
    <location>
        <begin position="144"/>
        <end position="209"/>
    </location>
</feature>
<evidence type="ECO:0000256" key="5">
    <source>
        <dbReference type="PROSITE-ProRule" id="PRU00169"/>
    </source>
</evidence>
<evidence type="ECO:0000256" key="2">
    <source>
        <dbReference type="ARBA" id="ARBA00023015"/>
    </source>
</evidence>
<dbReference type="SUPFAM" id="SSF52172">
    <property type="entry name" value="CheY-like"/>
    <property type="match status" value="1"/>
</dbReference>
<name>A0ABW7DF55_9PSED</name>
<evidence type="ECO:0000313" key="9">
    <source>
        <dbReference type="Proteomes" id="UP001605918"/>
    </source>
</evidence>
<keyword evidence="3" id="KW-0238">DNA-binding</keyword>
<dbReference type="PANTHER" id="PTHR43214:SF41">
    <property type="entry name" value="NITRATE_NITRITE RESPONSE REGULATOR PROTEIN NARP"/>
    <property type="match status" value="1"/>
</dbReference>
<dbReference type="CDD" id="cd06170">
    <property type="entry name" value="LuxR_C_like"/>
    <property type="match status" value="1"/>
</dbReference>
<accession>A0ABW7DF55</accession>
<keyword evidence="4" id="KW-0804">Transcription</keyword>
<keyword evidence="9" id="KW-1185">Reference proteome</keyword>
<dbReference type="InterPro" id="IPR000792">
    <property type="entry name" value="Tscrpt_reg_LuxR_C"/>
</dbReference>
<proteinExistence type="predicted"/>
<dbReference type="RefSeq" id="WP_394507673.1">
    <property type="nucleotide sequence ID" value="NZ_JBIEIL010000010.1"/>
</dbReference>
<keyword evidence="2" id="KW-0805">Transcription regulation</keyword>
<dbReference type="InterPro" id="IPR011006">
    <property type="entry name" value="CheY-like_superfamily"/>
</dbReference>
<dbReference type="Proteomes" id="UP001605918">
    <property type="component" value="Unassembled WGS sequence"/>
</dbReference>
<evidence type="ECO:0000259" key="7">
    <source>
        <dbReference type="PROSITE" id="PS50110"/>
    </source>
</evidence>
<dbReference type="SUPFAM" id="SSF46894">
    <property type="entry name" value="C-terminal effector domain of the bipartite response regulators"/>
    <property type="match status" value="1"/>
</dbReference>
<gene>
    <name evidence="8" type="ORF">ACGSLL_20090</name>
</gene>
<dbReference type="CDD" id="cd17535">
    <property type="entry name" value="REC_NarL-like"/>
    <property type="match status" value="1"/>
</dbReference>
<dbReference type="Pfam" id="PF00196">
    <property type="entry name" value="GerE"/>
    <property type="match status" value="1"/>
</dbReference>
<sequence length="211" mass="23600">MKPERSALIVDDHPVVRAAIAIVLQAEGFKVIFEASQGNEVLSLIRQHRPQLVVLDINLPGLGGLEVLARIRANDLPCRVLVFSTHDPMFYQERCLRAGAMAYVTKTNQLQQLHKAIQALMSGYTYFAALPDCASVLNAVQTTEKEMIDKLSNRELSILEQLGQGKSNKSIAEDMHLSHKTISTYKTRLMKKLGVKSAVHLREFAKRNHVI</sequence>
<comment type="caution">
    <text evidence="8">The sequence shown here is derived from an EMBL/GenBank/DDBJ whole genome shotgun (WGS) entry which is preliminary data.</text>
</comment>
<dbReference type="PANTHER" id="PTHR43214">
    <property type="entry name" value="TWO-COMPONENT RESPONSE REGULATOR"/>
    <property type="match status" value="1"/>
</dbReference>
<dbReference type="PROSITE" id="PS50110">
    <property type="entry name" value="RESPONSE_REGULATORY"/>
    <property type="match status" value="1"/>
</dbReference>
<dbReference type="Pfam" id="PF00072">
    <property type="entry name" value="Response_reg"/>
    <property type="match status" value="1"/>
</dbReference>
<dbReference type="SMART" id="SM00421">
    <property type="entry name" value="HTH_LUXR"/>
    <property type="match status" value="1"/>
</dbReference>
<evidence type="ECO:0000256" key="4">
    <source>
        <dbReference type="ARBA" id="ARBA00023163"/>
    </source>
</evidence>
<organism evidence="8 9">
    <name type="scientific">Pseudomonas retamae</name>
    <dbReference type="NCBI Taxonomy" id="702110"/>
    <lineage>
        <taxon>Bacteria</taxon>
        <taxon>Pseudomonadati</taxon>
        <taxon>Pseudomonadota</taxon>
        <taxon>Gammaproteobacteria</taxon>
        <taxon>Pseudomonadales</taxon>
        <taxon>Pseudomonadaceae</taxon>
        <taxon>Pseudomonas</taxon>
    </lineage>
</organism>
<dbReference type="Gene3D" id="1.10.10.10">
    <property type="entry name" value="Winged helix-like DNA-binding domain superfamily/Winged helix DNA-binding domain"/>
    <property type="match status" value="1"/>
</dbReference>